<dbReference type="GO" id="GO:0005987">
    <property type="term" value="P:sucrose catabolic process"/>
    <property type="evidence" value="ECO:0007669"/>
    <property type="project" value="TreeGrafter"/>
</dbReference>
<evidence type="ECO:0000256" key="1">
    <source>
        <dbReference type="ARBA" id="ARBA00009902"/>
    </source>
</evidence>
<dbReference type="CDD" id="cd18622">
    <property type="entry name" value="GH32_Inu-like"/>
    <property type="match status" value="1"/>
</dbReference>
<evidence type="ECO:0000259" key="5">
    <source>
        <dbReference type="Pfam" id="PF00251"/>
    </source>
</evidence>
<evidence type="ECO:0000256" key="4">
    <source>
        <dbReference type="RuleBase" id="RU362110"/>
    </source>
</evidence>
<dbReference type="GO" id="GO:0004575">
    <property type="term" value="F:sucrose alpha-glucosidase activity"/>
    <property type="evidence" value="ECO:0007669"/>
    <property type="project" value="TreeGrafter"/>
</dbReference>
<dbReference type="Proteomes" id="UP000602057">
    <property type="component" value="Unassembled WGS sequence"/>
</dbReference>
<dbReference type="InterPro" id="IPR013189">
    <property type="entry name" value="Glyco_hydro_32_C"/>
</dbReference>
<feature type="domain" description="Glycosyl hydrolase family 32 C-terminal" evidence="6">
    <location>
        <begin position="384"/>
        <end position="514"/>
    </location>
</feature>
<dbReference type="InterPro" id="IPR023296">
    <property type="entry name" value="Glyco_hydro_beta-prop_sf"/>
</dbReference>
<evidence type="ECO:0000313" key="7">
    <source>
        <dbReference type="EMBL" id="MBD0836095.1"/>
    </source>
</evidence>
<feature type="domain" description="Glycosyl hydrolase family 32 N-terminal" evidence="5">
    <location>
        <begin position="37"/>
        <end position="349"/>
    </location>
</feature>
<sequence>MFFTFSCKETTKSSLDSETTSENIVYTEETLYRPNFHFTPKENWMNDPNGMFFLNDTYHLFFQYYPEGNKWGPMHWGHATSKDLITWTENPIALYPDELGYIFSGSAVVDLKNTSGFGDGTTPPIVAIFTHHDPIKERKGLIDFENQSIAYSIDEGKTWIKYANNPVLKNPGIKNFRDPKVVWDEDHQQWVMALAADDRTKFYSSKNLKEWAFISDFGNDIGAHGGVWECPDFFPMQSENSNETKWILLQSLNPGGPNGGSATQYFIGDFDGKTFKLDEDFKKQLDLKKAIWLDHGMDNYASVTWNNANGKNPISIGWMSNWLYAQDVPTETWRSSMTLPRELKLNKTENGFLICSEPVDQLENYYSDKITKEDIEFKEKTVLIDGKTIDLTKSVIDIKLTNLTADAYTFTLSNTIGNNLKFGLDNIEKYLFIDRQSSGLTNFSEAFGKHVTKAPLTKEYQEARIKIILDKTSIELFFNNGQEVLTEIFFPNEPFDKLTIESSRKEAKISTLNANKLNINNN</sequence>
<keyword evidence="3 4" id="KW-0326">Glycosidase</keyword>
<dbReference type="PROSITE" id="PS00609">
    <property type="entry name" value="GLYCOSYL_HYDROL_F32"/>
    <property type="match status" value="1"/>
</dbReference>
<keyword evidence="2 4" id="KW-0378">Hydrolase</keyword>
<dbReference type="PANTHER" id="PTHR42800">
    <property type="entry name" value="EXOINULINASE INUD (AFU_ORTHOLOGUE AFUA_5G00480)"/>
    <property type="match status" value="1"/>
</dbReference>
<dbReference type="SUPFAM" id="SSF75005">
    <property type="entry name" value="Arabinanase/levansucrase/invertase"/>
    <property type="match status" value="1"/>
</dbReference>
<dbReference type="Pfam" id="PF00251">
    <property type="entry name" value="Glyco_hydro_32N"/>
    <property type="match status" value="1"/>
</dbReference>
<reference evidence="7" key="2">
    <citation type="submission" date="2020-09" db="EMBL/GenBank/DDBJ databases">
        <authorList>
            <person name="Wu Z."/>
        </authorList>
    </citation>
    <scope>NUCLEOTIDE SEQUENCE</scope>
    <source>
        <strain evidence="7">SC17</strain>
    </source>
</reference>
<evidence type="ECO:0000313" key="8">
    <source>
        <dbReference type="Proteomes" id="UP000602057"/>
    </source>
</evidence>
<dbReference type="InterPro" id="IPR018053">
    <property type="entry name" value="Glyco_hydro_32_AS"/>
</dbReference>
<comment type="similarity">
    <text evidence="1 4">Belongs to the glycosyl hydrolase 32 family.</text>
</comment>
<dbReference type="Gene3D" id="2.60.120.560">
    <property type="entry name" value="Exo-inulinase, domain 1"/>
    <property type="match status" value="1"/>
</dbReference>
<dbReference type="InterPro" id="IPR013148">
    <property type="entry name" value="Glyco_hydro_32_N"/>
</dbReference>
<keyword evidence="8" id="KW-1185">Reference proteome</keyword>
<dbReference type="Gene3D" id="2.115.10.20">
    <property type="entry name" value="Glycosyl hydrolase domain, family 43"/>
    <property type="match status" value="1"/>
</dbReference>
<evidence type="ECO:0000259" key="6">
    <source>
        <dbReference type="Pfam" id="PF08244"/>
    </source>
</evidence>
<reference evidence="7" key="1">
    <citation type="journal article" date="2013" name="Int. J. Syst. Evol. Microbiol.">
        <title>Aestuariibaculum suncheonense gen. nov., sp. nov., a marine bacterium of the family Flavobacteriaceae isolated from a tidal flat and emended descriptions of the genera Gaetbulibacter and Tamlana.</title>
        <authorList>
            <person name="Jeong S.H."/>
            <person name="Park M.S."/>
            <person name="Jin H.M."/>
            <person name="Lee K."/>
            <person name="Park W."/>
            <person name="Jeon C.O."/>
        </authorList>
    </citation>
    <scope>NUCLEOTIDE SEQUENCE</scope>
    <source>
        <strain evidence="7">SC17</strain>
    </source>
</reference>
<gene>
    <name evidence="7" type="ORF">ICJ84_11650</name>
</gene>
<evidence type="ECO:0000256" key="3">
    <source>
        <dbReference type="ARBA" id="ARBA00023295"/>
    </source>
</evidence>
<protein>
    <submittedName>
        <fullName evidence="7">Glycoside hydrolase family 32 protein</fullName>
    </submittedName>
</protein>
<dbReference type="PANTHER" id="PTHR42800:SF1">
    <property type="entry name" value="EXOINULINASE INUD (AFU_ORTHOLOGUE AFUA_5G00480)"/>
    <property type="match status" value="1"/>
</dbReference>
<dbReference type="AlphaFoldDB" id="A0A8J6QAI8"/>
<proteinExistence type="inferred from homology"/>
<dbReference type="SUPFAM" id="SSF49899">
    <property type="entry name" value="Concanavalin A-like lectins/glucanases"/>
    <property type="match status" value="1"/>
</dbReference>
<dbReference type="InterPro" id="IPR001362">
    <property type="entry name" value="Glyco_hydro_32"/>
</dbReference>
<name>A0A8J6QAI8_9FLAO</name>
<evidence type="ECO:0000256" key="2">
    <source>
        <dbReference type="ARBA" id="ARBA00022801"/>
    </source>
</evidence>
<accession>A0A8J6QAI8</accession>
<comment type="caution">
    <text evidence="7">The sequence shown here is derived from an EMBL/GenBank/DDBJ whole genome shotgun (WGS) entry which is preliminary data.</text>
</comment>
<organism evidence="7 8">
    <name type="scientific">Aestuariibaculum suncheonense</name>
    <dbReference type="NCBI Taxonomy" id="1028745"/>
    <lineage>
        <taxon>Bacteria</taxon>
        <taxon>Pseudomonadati</taxon>
        <taxon>Bacteroidota</taxon>
        <taxon>Flavobacteriia</taxon>
        <taxon>Flavobacteriales</taxon>
        <taxon>Flavobacteriaceae</taxon>
    </lineage>
</organism>
<dbReference type="Pfam" id="PF08244">
    <property type="entry name" value="Glyco_hydro_32C"/>
    <property type="match status" value="1"/>
</dbReference>
<dbReference type="RefSeq" id="WP_188216774.1">
    <property type="nucleotide sequence ID" value="NZ_BAABGH010000007.1"/>
</dbReference>
<dbReference type="EMBL" id="JACVXC010000004">
    <property type="protein sequence ID" value="MBD0836095.1"/>
    <property type="molecule type" value="Genomic_DNA"/>
</dbReference>
<dbReference type="GO" id="GO:0005737">
    <property type="term" value="C:cytoplasm"/>
    <property type="evidence" value="ECO:0007669"/>
    <property type="project" value="TreeGrafter"/>
</dbReference>
<dbReference type="SMART" id="SM00640">
    <property type="entry name" value="Glyco_32"/>
    <property type="match status" value="1"/>
</dbReference>
<dbReference type="InterPro" id="IPR013320">
    <property type="entry name" value="ConA-like_dom_sf"/>
</dbReference>